<keyword evidence="1" id="KW-1133">Transmembrane helix</keyword>
<accession>A0A8E0TSF6</accession>
<keyword evidence="3" id="KW-1185">Reference proteome</keyword>
<evidence type="ECO:0000256" key="1">
    <source>
        <dbReference type="SAM" id="Phobius"/>
    </source>
</evidence>
<dbReference type="EMBL" id="BATC01000098">
    <property type="protein sequence ID" value="GAD60638.1"/>
    <property type="molecule type" value="Genomic_DNA"/>
</dbReference>
<organism evidence="2 3">
    <name type="scientific">Brevundimonas abyssalis TAR-001</name>
    <dbReference type="NCBI Taxonomy" id="1391729"/>
    <lineage>
        <taxon>Bacteria</taxon>
        <taxon>Pseudomonadati</taxon>
        <taxon>Pseudomonadota</taxon>
        <taxon>Alphaproteobacteria</taxon>
        <taxon>Caulobacterales</taxon>
        <taxon>Caulobacteraceae</taxon>
        <taxon>Brevundimonas</taxon>
    </lineage>
</organism>
<evidence type="ECO:0000313" key="2">
    <source>
        <dbReference type="EMBL" id="GAD60638.1"/>
    </source>
</evidence>
<keyword evidence="1" id="KW-0812">Transmembrane</keyword>
<proteinExistence type="predicted"/>
<feature type="transmembrane region" description="Helical" evidence="1">
    <location>
        <begin position="109"/>
        <end position="129"/>
    </location>
</feature>
<dbReference type="AlphaFoldDB" id="A0A8E0TSF6"/>
<feature type="transmembrane region" description="Helical" evidence="1">
    <location>
        <begin position="71"/>
        <end position="89"/>
    </location>
</feature>
<keyword evidence="1" id="KW-0472">Membrane</keyword>
<name>A0A8E0TSF6_9CAUL</name>
<dbReference type="Proteomes" id="UP000016569">
    <property type="component" value="Unassembled WGS sequence"/>
</dbReference>
<feature type="transmembrane region" description="Helical" evidence="1">
    <location>
        <begin position="45"/>
        <end position="64"/>
    </location>
</feature>
<comment type="caution">
    <text evidence="2">The sequence shown here is derived from an EMBL/GenBank/DDBJ whole genome shotgun (WGS) entry which is preliminary data.</text>
</comment>
<evidence type="ECO:0000313" key="3">
    <source>
        <dbReference type="Proteomes" id="UP000016569"/>
    </source>
</evidence>
<reference evidence="3" key="1">
    <citation type="journal article" date="2013" name="Genome Announc.">
        <title>Draft Genome Sequence of the Dimorphic Prosthecate Bacterium Brevundimonas abyssalis TAR-001T.</title>
        <authorList>
            <person name="Tsubouchi T."/>
            <person name="Nishi S."/>
            <person name="Usui K."/>
            <person name="Shimane Y."/>
            <person name="Takaki Y."/>
            <person name="Maruyama T."/>
            <person name="Hatada Y."/>
        </authorList>
    </citation>
    <scope>NUCLEOTIDE SEQUENCE [LARGE SCALE GENOMIC DNA]</scope>
    <source>
        <strain evidence="3">TAR-001</strain>
    </source>
</reference>
<gene>
    <name evidence="2" type="ORF">MBEBAB_2888</name>
</gene>
<sequence>MLVSILVLALSAGAGLLLQTAMMAGVATAALDPTAVAYVAQSTELGRAHIARAGLAFAAALVLIAGRGGGVARWIAVALLLGAVASFAWSGHGASTEGGSGLLHLAADIVHAWAAALWLGALIAFGLLLRRSSGADPRASRGLWAGSRLQAPARS</sequence>
<protein>
    <submittedName>
        <fullName evidence="2">Copper resistance protein copD</fullName>
    </submittedName>
</protein>